<dbReference type="EMBL" id="FP929045">
    <property type="protein sequence ID" value="CBK98661.1"/>
    <property type="molecule type" value="Genomic_DNA"/>
</dbReference>
<accession>D4JXB2</accession>
<evidence type="ECO:0000313" key="2">
    <source>
        <dbReference type="Proteomes" id="UP000008804"/>
    </source>
</evidence>
<dbReference type="STRING" id="718252.FP2_11210"/>
<dbReference type="HOGENOM" id="CLU_2395358_0_0_9"/>
<keyword evidence="2" id="KW-1185">Reference proteome</keyword>
<organism evidence="1 2">
    <name type="scientific">Faecalibacterium prausnitzii L2-6</name>
    <dbReference type="NCBI Taxonomy" id="718252"/>
    <lineage>
        <taxon>Bacteria</taxon>
        <taxon>Bacillati</taxon>
        <taxon>Bacillota</taxon>
        <taxon>Clostridia</taxon>
        <taxon>Eubacteriales</taxon>
        <taxon>Oscillospiraceae</taxon>
        <taxon>Faecalibacterium</taxon>
    </lineage>
</organism>
<gene>
    <name evidence="1" type="ORF">FP2_11210</name>
</gene>
<dbReference type="BioCyc" id="FPRA718252:G1375-943-MONOMER"/>
<evidence type="ECO:0000313" key="1">
    <source>
        <dbReference type="EMBL" id="CBK98661.1"/>
    </source>
</evidence>
<proteinExistence type="predicted"/>
<reference evidence="1 2" key="1">
    <citation type="submission" date="2010-03" db="EMBL/GenBank/DDBJ databases">
        <title>The genome sequence of Faecalibacterium prausnitzii L2/6.</title>
        <authorList>
            <consortium name="metaHIT consortium -- http://www.metahit.eu/"/>
            <person name="Pajon A."/>
            <person name="Turner K."/>
            <person name="Parkhill J."/>
            <person name="Duncan S."/>
            <person name="Flint H."/>
        </authorList>
    </citation>
    <scope>NUCLEOTIDE SEQUENCE [LARGE SCALE GENOMIC DNA]</scope>
    <source>
        <strain evidence="2">L2-6</strain>
    </source>
</reference>
<reference evidence="1 2" key="2">
    <citation type="submission" date="2010-03" db="EMBL/GenBank/DDBJ databases">
        <authorList>
            <person name="Pajon A."/>
        </authorList>
    </citation>
    <scope>NUCLEOTIDE SEQUENCE [LARGE SCALE GENOMIC DNA]</scope>
    <source>
        <strain evidence="2">L2-6</strain>
    </source>
</reference>
<name>D4JXB2_9FIRM</name>
<dbReference type="AlphaFoldDB" id="D4JXB2"/>
<dbReference type="KEGG" id="fpr:FP2_11210"/>
<sequence>MDRKLYPTAQKRHQNSKILFKSFPFYITQKVSKMQGFAQKISNKFGDLPDGIDVKFWYNSLAFTEKCLSYDKQSNDKTAVLRASGYHLGGKHA</sequence>
<dbReference type="Proteomes" id="UP000008804">
    <property type="component" value="Chromosome"/>
</dbReference>
<protein>
    <submittedName>
        <fullName evidence="1">Uncharacterized protein</fullName>
    </submittedName>
</protein>